<dbReference type="RefSeq" id="WP_135195346.1">
    <property type="nucleotide sequence ID" value="NZ_SPVH01000006.1"/>
</dbReference>
<dbReference type="Proteomes" id="UP000298216">
    <property type="component" value="Unassembled WGS sequence"/>
</dbReference>
<dbReference type="EMBL" id="SPVH01000006">
    <property type="protein sequence ID" value="TFW12879.1"/>
    <property type="molecule type" value="Genomic_DNA"/>
</dbReference>
<reference evidence="2 3" key="1">
    <citation type="submission" date="2019-03" db="EMBL/GenBank/DDBJ databases">
        <title>Draft genome of Brevundimonas sp. a heavy metal resistant soil bacteria.</title>
        <authorList>
            <person name="Soto J."/>
        </authorList>
    </citation>
    <scope>NUCLEOTIDE SEQUENCE [LARGE SCALE GENOMIC DNA]</scope>
    <source>
        <strain evidence="2 3">B-10</strain>
    </source>
</reference>
<sequence length="418" mass="44235">MSRLSTTCLALAAALGVASCVATPVSKQPVSQSAVVSASASQAAPPDLVILVSIDGFSPDYLGKGQTPVLDGLVAGGAFGPMRPSFPSVTFPNHYTLVTGLHPDHHGVVGNRFTDAQLGAFTMASKETGFWDQAEPIWVTAEKAGIRTGTMFWPGSEVEIHGVRPSHWMPFDQSMPGDARVDRVLSWLDLPADQRPKLETLYFDIVDTAGHRYHPGGAETQAAVASVDASMGRLVEGLKARGLYDRTMLVVVSDHGMAATSPDRVVWIDDIIDPAALKIGYGGAVLTADPAPGREAEVQAKLVGRHPHMECWNKADVPARLVYGSNPRVAQIVCLVETGWLTATRDRPVTRSGGAHGYDNQAPEMAAVFIAHGPGVVAGRRLTDLDSVDVQPFLARMLGLDAPAGDGRAADTLPVTTP</sequence>
<dbReference type="Pfam" id="PF01663">
    <property type="entry name" value="Phosphodiest"/>
    <property type="match status" value="1"/>
</dbReference>
<keyword evidence="3" id="KW-1185">Reference proteome</keyword>
<comment type="caution">
    <text evidence="2">The sequence shown here is derived from an EMBL/GenBank/DDBJ whole genome shotgun (WGS) entry which is preliminary data.</text>
</comment>
<dbReference type="PANTHER" id="PTHR10151">
    <property type="entry name" value="ECTONUCLEOTIDE PYROPHOSPHATASE/PHOSPHODIESTERASE"/>
    <property type="match status" value="1"/>
</dbReference>
<dbReference type="OrthoDB" id="9771966at2"/>
<organism evidence="2 3">
    <name type="scientific">Brevundimonas intermedia</name>
    <dbReference type="NCBI Taxonomy" id="74315"/>
    <lineage>
        <taxon>Bacteria</taxon>
        <taxon>Pseudomonadati</taxon>
        <taxon>Pseudomonadota</taxon>
        <taxon>Alphaproteobacteria</taxon>
        <taxon>Caulobacterales</taxon>
        <taxon>Caulobacteraceae</taxon>
        <taxon>Brevundimonas</taxon>
    </lineage>
</organism>
<feature type="signal peptide" evidence="1">
    <location>
        <begin position="1"/>
        <end position="22"/>
    </location>
</feature>
<dbReference type="CDD" id="cd16018">
    <property type="entry name" value="Enpp"/>
    <property type="match status" value="1"/>
</dbReference>
<keyword evidence="1" id="KW-0732">Signal</keyword>
<dbReference type="GO" id="GO:0016787">
    <property type="term" value="F:hydrolase activity"/>
    <property type="evidence" value="ECO:0007669"/>
    <property type="project" value="UniProtKB-ARBA"/>
</dbReference>
<dbReference type="Gene3D" id="3.40.720.10">
    <property type="entry name" value="Alkaline Phosphatase, subunit A"/>
    <property type="match status" value="1"/>
</dbReference>
<evidence type="ECO:0000313" key="3">
    <source>
        <dbReference type="Proteomes" id="UP000298216"/>
    </source>
</evidence>
<dbReference type="SUPFAM" id="SSF53649">
    <property type="entry name" value="Alkaline phosphatase-like"/>
    <property type="match status" value="1"/>
</dbReference>
<dbReference type="InterPro" id="IPR002591">
    <property type="entry name" value="Phosphodiest/P_Trfase"/>
</dbReference>
<dbReference type="PANTHER" id="PTHR10151:SF120">
    <property type="entry name" value="BIS(5'-ADENOSYL)-TRIPHOSPHATASE"/>
    <property type="match status" value="1"/>
</dbReference>
<evidence type="ECO:0000313" key="2">
    <source>
        <dbReference type="EMBL" id="TFW12879.1"/>
    </source>
</evidence>
<name>A0A4Y9RYZ0_9CAUL</name>
<dbReference type="AlphaFoldDB" id="A0A4Y9RYZ0"/>
<dbReference type="Gene3D" id="3.30.1360.180">
    <property type="match status" value="1"/>
</dbReference>
<dbReference type="InterPro" id="IPR017850">
    <property type="entry name" value="Alkaline_phosphatase_core_sf"/>
</dbReference>
<protein>
    <submittedName>
        <fullName evidence="2">Alkaline phosphatase family protein</fullName>
    </submittedName>
</protein>
<dbReference type="PROSITE" id="PS51257">
    <property type="entry name" value="PROKAR_LIPOPROTEIN"/>
    <property type="match status" value="1"/>
</dbReference>
<proteinExistence type="predicted"/>
<gene>
    <name evidence="2" type="ORF">EGY25_12930</name>
</gene>
<evidence type="ECO:0000256" key="1">
    <source>
        <dbReference type="SAM" id="SignalP"/>
    </source>
</evidence>
<feature type="chain" id="PRO_5021498243" evidence="1">
    <location>
        <begin position="23"/>
        <end position="418"/>
    </location>
</feature>
<accession>A0A4Y9RYZ0</accession>